<dbReference type="CDD" id="cd04080">
    <property type="entry name" value="CBM6_cellulase-like"/>
    <property type="match status" value="1"/>
</dbReference>
<evidence type="ECO:0000313" key="13">
    <source>
        <dbReference type="Proteomes" id="UP001595798"/>
    </source>
</evidence>
<dbReference type="PANTHER" id="PTHR34142">
    <property type="entry name" value="ENDO-BETA-1,4-GLUCANASE A"/>
    <property type="match status" value="1"/>
</dbReference>
<feature type="domain" description="CBM6" evidence="11">
    <location>
        <begin position="367"/>
        <end position="502"/>
    </location>
</feature>
<dbReference type="InterPro" id="IPR001919">
    <property type="entry name" value="CBD2"/>
</dbReference>
<reference evidence="13" key="1">
    <citation type="journal article" date="2019" name="Int. J. Syst. Evol. Microbiol.">
        <title>The Global Catalogue of Microorganisms (GCM) 10K type strain sequencing project: providing services to taxonomists for standard genome sequencing and annotation.</title>
        <authorList>
            <consortium name="The Broad Institute Genomics Platform"/>
            <consortium name="The Broad Institute Genome Sequencing Center for Infectious Disease"/>
            <person name="Wu L."/>
            <person name="Ma J."/>
        </authorList>
    </citation>
    <scope>NUCLEOTIDE SEQUENCE [LARGE SCALE GENOMIC DNA]</scope>
    <source>
        <strain evidence="13">CECT 7297</strain>
    </source>
</reference>
<feature type="compositionally biased region" description="Acidic residues" evidence="8">
    <location>
        <begin position="334"/>
        <end position="352"/>
    </location>
</feature>
<gene>
    <name evidence="12" type="ORF">ACFOZ5_08920</name>
</gene>
<evidence type="ECO:0000313" key="12">
    <source>
        <dbReference type="EMBL" id="MFC4259148.1"/>
    </source>
</evidence>
<dbReference type="Gene3D" id="2.60.40.290">
    <property type="match status" value="1"/>
</dbReference>
<evidence type="ECO:0000256" key="4">
    <source>
        <dbReference type="ARBA" id="ARBA00023277"/>
    </source>
</evidence>
<dbReference type="Pfam" id="PF00150">
    <property type="entry name" value="Cellulase"/>
    <property type="match status" value="1"/>
</dbReference>
<dbReference type="PROSITE" id="PS51175">
    <property type="entry name" value="CBM6"/>
    <property type="match status" value="1"/>
</dbReference>
<feature type="compositionally biased region" description="Acidic residues" evidence="8">
    <location>
        <begin position="518"/>
        <end position="527"/>
    </location>
</feature>
<dbReference type="PANTHER" id="PTHR34142:SF1">
    <property type="entry name" value="GLYCOSIDE HYDROLASE FAMILY 5 DOMAIN-CONTAINING PROTEIN"/>
    <property type="match status" value="1"/>
</dbReference>
<keyword evidence="6 7" id="KW-0624">Polysaccharide degradation</keyword>
<feature type="chain" id="PRO_5046713179" description="Endoglucanase" evidence="9">
    <location>
        <begin position="29"/>
        <end position="631"/>
    </location>
</feature>
<dbReference type="InterPro" id="IPR008965">
    <property type="entry name" value="CBM2/CBM3_carb-bd_dom_sf"/>
</dbReference>
<dbReference type="SUPFAM" id="SSF51445">
    <property type="entry name" value="(Trans)glycosidases"/>
    <property type="match status" value="1"/>
</dbReference>
<keyword evidence="4 7" id="KW-0119">Carbohydrate metabolism</keyword>
<keyword evidence="2 7" id="KW-0378">Hydrolase</keyword>
<dbReference type="PROSITE" id="PS51173">
    <property type="entry name" value="CBM2"/>
    <property type="match status" value="1"/>
</dbReference>
<proteinExistence type="inferred from homology"/>
<dbReference type="Proteomes" id="UP001595798">
    <property type="component" value="Unassembled WGS sequence"/>
</dbReference>
<evidence type="ECO:0000259" key="10">
    <source>
        <dbReference type="PROSITE" id="PS51173"/>
    </source>
</evidence>
<evidence type="ECO:0000256" key="5">
    <source>
        <dbReference type="ARBA" id="ARBA00023295"/>
    </source>
</evidence>
<dbReference type="SMART" id="SM00637">
    <property type="entry name" value="CBD_II"/>
    <property type="match status" value="1"/>
</dbReference>
<feature type="region of interest" description="Disordered" evidence="8">
    <location>
        <begin position="293"/>
        <end position="365"/>
    </location>
</feature>
<organism evidence="12 13">
    <name type="scientific">Marinobacter lacisalsi</name>
    <dbReference type="NCBI Taxonomy" id="475979"/>
    <lineage>
        <taxon>Bacteria</taxon>
        <taxon>Pseudomonadati</taxon>
        <taxon>Pseudomonadota</taxon>
        <taxon>Gammaproteobacteria</taxon>
        <taxon>Pseudomonadales</taxon>
        <taxon>Marinobacteraceae</taxon>
        <taxon>Marinobacter</taxon>
    </lineage>
</organism>
<feature type="compositionally biased region" description="Polar residues" evidence="8">
    <location>
        <begin position="300"/>
        <end position="309"/>
    </location>
</feature>
<accession>A0ABV8QHL0</accession>
<protein>
    <recommendedName>
        <fullName evidence="7">Endoglucanase</fullName>
        <ecNumber evidence="7">3.2.1.4</ecNumber>
    </recommendedName>
</protein>
<dbReference type="EMBL" id="JBHSDI010000012">
    <property type="protein sequence ID" value="MFC4259148.1"/>
    <property type="molecule type" value="Genomic_DNA"/>
</dbReference>
<dbReference type="EC" id="3.2.1.4" evidence="7"/>
<keyword evidence="3 7" id="KW-0136">Cellulose degradation</keyword>
<sequence>MAPYRVAKQLANAGLMLSALTVSTSLMAAPPELSVEGSTITANGEAASLSGMSLFWSNTGWGGEKYYTAESVGGVKTFFEGNLVRAAMGVEESGGYLSDREGNLQRVYEVVDAAIANDMYVIIDWHSHYAHEYEQKAIEFFETMARKYGDTSHVIYEIFNEPKNDVTWAGDVKPYAERVIAAIRAIDPDNLIVVGSPTWSQDVDVAASDPIEGYDNIAYTLHFYAGTHGQALRDKAVRAMDQGVALFVTEWGSVNANGDGGVARAETDRWVAFMKEHSIGNANWALNDKSEGASALRPGASTQGQWSDSDLTDSGRYVRNMIRTWPDKTGDSGSGDEEDGGSGAPDDPDGSDGDTNGGYQGQANLPGRIEAENYNSAQDTTPGNISTYSFSNCQYHGLDVDIENASQGTCNIGWTEAGESLTYKVGSAGGTFDMNVGLASQFNGRRVRIDINGNHAGEVSTNGAGWQSWSTETIRNVTIPDDATITVTFLDGQTNLDYLDFERTGDDSPPPAPGDGDGAGDEEEGNEPEPGSPSVSCSINRTDAWQSGFVLGDIQVTNTGDEALNWQVAVEFDNPVSLSQSWSSNVISTEDSRIVFEGASYNRQLAPGQSTSFGFTGGHGGNLGDVRCVGQ</sequence>
<evidence type="ECO:0000256" key="8">
    <source>
        <dbReference type="SAM" id="MobiDB-lite"/>
    </source>
</evidence>
<dbReference type="InterPro" id="IPR005084">
    <property type="entry name" value="CBM6"/>
</dbReference>
<evidence type="ECO:0000256" key="6">
    <source>
        <dbReference type="ARBA" id="ARBA00023326"/>
    </source>
</evidence>
<feature type="region of interest" description="Disordered" evidence="8">
    <location>
        <begin position="499"/>
        <end position="537"/>
    </location>
</feature>
<evidence type="ECO:0000256" key="7">
    <source>
        <dbReference type="RuleBase" id="RU361153"/>
    </source>
</evidence>
<comment type="similarity">
    <text evidence="7">Belongs to the glycosyl hydrolase 5 (cellulase A) family.</text>
</comment>
<dbReference type="InterPro" id="IPR001547">
    <property type="entry name" value="Glyco_hydro_5"/>
</dbReference>
<dbReference type="InterPro" id="IPR017853">
    <property type="entry name" value="GH"/>
</dbReference>
<keyword evidence="9" id="KW-0732">Signal</keyword>
<keyword evidence="5 7" id="KW-0326">Glycosidase</keyword>
<dbReference type="SUPFAM" id="SSF49384">
    <property type="entry name" value="Carbohydrate-binding domain"/>
    <property type="match status" value="1"/>
</dbReference>
<comment type="caution">
    <text evidence="12">The sequence shown here is derived from an EMBL/GenBank/DDBJ whole genome shotgun (WGS) entry which is preliminary data.</text>
</comment>
<name>A0ABV8QHL0_9GAMM</name>
<evidence type="ECO:0000256" key="1">
    <source>
        <dbReference type="ARBA" id="ARBA00000966"/>
    </source>
</evidence>
<dbReference type="InterPro" id="IPR012291">
    <property type="entry name" value="CBM2_carb-bd_dom_sf"/>
</dbReference>
<evidence type="ECO:0000259" key="11">
    <source>
        <dbReference type="PROSITE" id="PS51175"/>
    </source>
</evidence>
<dbReference type="Gene3D" id="3.20.20.80">
    <property type="entry name" value="Glycosidases"/>
    <property type="match status" value="1"/>
</dbReference>
<dbReference type="Gene3D" id="2.60.120.260">
    <property type="entry name" value="Galactose-binding domain-like"/>
    <property type="match status" value="1"/>
</dbReference>
<evidence type="ECO:0000256" key="2">
    <source>
        <dbReference type="ARBA" id="ARBA00022801"/>
    </source>
</evidence>
<dbReference type="SUPFAM" id="SSF49785">
    <property type="entry name" value="Galactose-binding domain-like"/>
    <property type="match status" value="1"/>
</dbReference>
<comment type="catalytic activity">
    <reaction evidence="1 7">
        <text>Endohydrolysis of (1-&gt;4)-beta-D-glucosidic linkages in cellulose, lichenin and cereal beta-D-glucans.</text>
        <dbReference type="EC" id="3.2.1.4"/>
    </reaction>
</comment>
<evidence type="ECO:0000256" key="9">
    <source>
        <dbReference type="SAM" id="SignalP"/>
    </source>
</evidence>
<feature type="domain" description="CBM2" evidence="10">
    <location>
        <begin position="528"/>
        <end position="631"/>
    </location>
</feature>
<dbReference type="Pfam" id="PF00553">
    <property type="entry name" value="CBM_2"/>
    <property type="match status" value="1"/>
</dbReference>
<dbReference type="RefSeq" id="WP_379886694.1">
    <property type="nucleotide sequence ID" value="NZ_JBHSDI010000012.1"/>
</dbReference>
<dbReference type="Pfam" id="PF18099">
    <property type="entry name" value="CBM_35_2"/>
    <property type="match status" value="1"/>
</dbReference>
<dbReference type="InterPro" id="IPR008979">
    <property type="entry name" value="Galactose-bd-like_sf"/>
</dbReference>
<dbReference type="InterPro" id="IPR041342">
    <property type="entry name" value="CBM35"/>
</dbReference>
<keyword evidence="13" id="KW-1185">Reference proteome</keyword>
<evidence type="ECO:0000256" key="3">
    <source>
        <dbReference type="ARBA" id="ARBA00023001"/>
    </source>
</evidence>
<feature type="signal peptide" evidence="9">
    <location>
        <begin position="1"/>
        <end position="28"/>
    </location>
</feature>